<dbReference type="Pfam" id="PF00036">
    <property type="entry name" value="EF-hand_1"/>
    <property type="match status" value="1"/>
</dbReference>
<evidence type="ECO:0000313" key="9">
    <source>
        <dbReference type="Proteomes" id="UP001186944"/>
    </source>
</evidence>
<dbReference type="Pfam" id="PF13499">
    <property type="entry name" value="EF-hand_7"/>
    <property type="match status" value="1"/>
</dbReference>
<feature type="domain" description="EF-hand" evidence="7">
    <location>
        <begin position="63"/>
        <end position="98"/>
    </location>
</feature>
<proteinExistence type="inferred from homology"/>
<feature type="domain" description="EF-hand" evidence="7">
    <location>
        <begin position="145"/>
        <end position="180"/>
    </location>
</feature>
<dbReference type="FunFam" id="1.10.238.10:FF:000009">
    <property type="entry name" value="Visinin-like protein 1"/>
    <property type="match status" value="1"/>
</dbReference>
<dbReference type="Proteomes" id="UP001186944">
    <property type="component" value="Unassembled WGS sequence"/>
</dbReference>
<evidence type="ECO:0000259" key="7">
    <source>
        <dbReference type="PROSITE" id="PS50222"/>
    </source>
</evidence>
<protein>
    <recommendedName>
        <fullName evidence="7">EF-hand domain-containing protein</fullName>
    </recommendedName>
</protein>
<evidence type="ECO:0000256" key="6">
    <source>
        <dbReference type="ARBA" id="ARBA00023288"/>
    </source>
</evidence>
<name>A0AA88XQL7_PINIB</name>
<dbReference type="GO" id="GO:0005509">
    <property type="term" value="F:calcium ion binding"/>
    <property type="evidence" value="ECO:0007669"/>
    <property type="project" value="InterPro"/>
</dbReference>
<comment type="caution">
    <text evidence="8">The sequence shown here is derived from an EMBL/GenBank/DDBJ whole genome shotgun (WGS) entry which is preliminary data.</text>
</comment>
<reference evidence="8" key="1">
    <citation type="submission" date="2019-08" db="EMBL/GenBank/DDBJ databases">
        <title>The improved chromosome-level genome for the pearl oyster Pinctada fucata martensii using PacBio sequencing and Hi-C.</title>
        <authorList>
            <person name="Zheng Z."/>
        </authorList>
    </citation>
    <scope>NUCLEOTIDE SEQUENCE</scope>
    <source>
        <strain evidence="8">ZZ-2019</strain>
        <tissue evidence="8">Adductor muscle</tissue>
    </source>
</reference>
<keyword evidence="3" id="KW-0479">Metal-binding</keyword>
<dbReference type="PROSITE" id="PS50222">
    <property type="entry name" value="EF_HAND_2"/>
    <property type="match status" value="3"/>
</dbReference>
<dbReference type="InterPro" id="IPR028846">
    <property type="entry name" value="Recoverin"/>
</dbReference>
<dbReference type="InterPro" id="IPR011992">
    <property type="entry name" value="EF-hand-dom_pair"/>
</dbReference>
<dbReference type="InterPro" id="IPR018247">
    <property type="entry name" value="EF_Hand_1_Ca_BS"/>
</dbReference>
<sequence>MGNKAAKLSPKTVEQLQKHMNVDFTSQEIKDWYQEYQKSLSSGETQLSRDDFKRVYDKMFSGDATSFAEQVFRSFDINGNGYVDFQEFIVGLSISSSPNNETKWAWAFSMYDIDGDGFISREEMSHIMKAIFSMAEFKLPKGYKTTDEYTDDIFKSIDTNQDGLISQEEFINGAKTNPVIIDLLQPNPEADDDNEDCYE</sequence>
<keyword evidence="4" id="KW-0677">Repeat</keyword>
<evidence type="ECO:0000256" key="3">
    <source>
        <dbReference type="ARBA" id="ARBA00022723"/>
    </source>
</evidence>
<dbReference type="SMART" id="SM00054">
    <property type="entry name" value="EFh"/>
    <property type="match status" value="3"/>
</dbReference>
<evidence type="ECO:0000313" key="8">
    <source>
        <dbReference type="EMBL" id="KAK3090452.1"/>
    </source>
</evidence>
<dbReference type="PRINTS" id="PR00450">
    <property type="entry name" value="RECOVERIN"/>
</dbReference>
<keyword evidence="6" id="KW-0449">Lipoprotein</keyword>
<organism evidence="8 9">
    <name type="scientific">Pinctada imbricata</name>
    <name type="common">Atlantic pearl-oyster</name>
    <name type="synonym">Pinctada martensii</name>
    <dbReference type="NCBI Taxonomy" id="66713"/>
    <lineage>
        <taxon>Eukaryota</taxon>
        <taxon>Metazoa</taxon>
        <taxon>Spiralia</taxon>
        <taxon>Lophotrochozoa</taxon>
        <taxon>Mollusca</taxon>
        <taxon>Bivalvia</taxon>
        <taxon>Autobranchia</taxon>
        <taxon>Pteriomorphia</taxon>
        <taxon>Pterioida</taxon>
        <taxon>Pterioidea</taxon>
        <taxon>Pteriidae</taxon>
        <taxon>Pinctada</taxon>
    </lineage>
</organism>
<dbReference type="PROSITE" id="PS00018">
    <property type="entry name" value="EF_HAND_1"/>
    <property type="match status" value="3"/>
</dbReference>
<evidence type="ECO:0000256" key="5">
    <source>
        <dbReference type="ARBA" id="ARBA00022837"/>
    </source>
</evidence>
<dbReference type="SUPFAM" id="SSF47473">
    <property type="entry name" value="EF-hand"/>
    <property type="match status" value="1"/>
</dbReference>
<dbReference type="Gene3D" id="1.10.238.10">
    <property type="entry name" value="EF-hand"/>
    <property type="match status" value="1"/>
</dbReference>
<keyword evidence="9" id="KW-1185">Reference proteome</keyword>
<dbReference type="CDD" id="cd00051">
    <property type="entry name" value="EFh"/>
    <property type="match status" value="2"/>
</dbReference>
<comment type="similarity">
    <text evidence="1">Belongs to the recoverin family.</text>
</comment>
<gene>
    <name evidence="8" type="ORF">FSP39_011964</name>
</gene>
<dbReference type="PANTHER" id="PTHR23055">
    <property type="entry name" value="CALCIUM BINDING PROTEINS"/>
    <property type="match status" value="1"/>
</dbReference>
<dbReference type="AlphaFoldDB" id="A0AA88XQL7"/>
<accession>A0AA88XQL7</accession>
<evidence type="ECO:0000256" key="1">
    <source>
        <dbReference type="ARBA" id="ARBA00006049"/>
    </source>
</evidence>
<keyword evidence="2" id="KW-0519">Myristate</keyword>
<dbReference type="EMBL" id="VSWD01000010">
    <property type="protein sequence ID" value="KAK3090452.1"/>
    <property type="molecule type" value="Genomic_DNA"/>
</dbReference>
<feature type="domain" description="EF-hand" evidence="7">
    <location>
        <begin position="99"/>
        <end position="134"/>
    </location>
</feature>
<evidence type="ECO:0000256" key="4">
    <source>
        <dbReference type="ARBA" id="ARBA00022737"/>
    </source>
</evidence>
<dbReference type="PANTHER" id="PTHR23055:SF178">
    <property type="entry name" value="NEUROCALCIN HOMOLOG"/>
    <property type="match status" value="1"/>
</dbReference>
<keyword evidence="5" id="KW-0106">Calcium</keyword>
<evidence type="ECO:0000256" key="2">
    <source>
        <dbReference type="ARBA" id="ARBA00022707"/>
    </source>
</evidence>
<dbReference type="InterPro" id="IPR002048">
    <property type="entry name" value="EF_hand_dom"/>
</dbReference>